<dbReference type="PROSITE" id="PS51387">
    <property type="entry name" value="FAD_PCMH"/>
    <property type="match status" value="1"/>
</dbReference>
<keyword evidence="3" id="KW-0285">Flavoprotein</keyword>
<dbReference type="PANTHER" id="PTHR43762:SF1">
    <property type="entry name" value="D-ARABINONO-1,4-LACTONE OXIDASE"/>
    <property type="match status" value="1"/>
</dbReference>
<accession>A0A917AWC5</accession>
<reference evidence="7" key="2">
    <citation type="submission" date="2020-09" db="EMBL/GenBank/DDBJ databases">
        <authorList>
            <person name="Sun Q."/>
            <person name="Zhou Y."/>
        </authorList>
    </citation>
    <scope>NUCLEOTIDE SEQUENCE</scope>
    <source>
        <strain evidence="7">CGMCC 1.12698</strain>
    </source>
</reference>
<reference evidence="7" key="1">
    <citation type="journal article" date="2014" name="Int. J. Syst. Evol. Microbiol.">
        <title>Complete genome sequence of Corynebacterium casei LMG S-19264T (=DSM 44701T), isolated from a smear-ripened cheese.</title>
        <authorList>
            <consortium name="US DOE Joint Genome Institute (JGI-PGF)"/>
            <person name="Walter F."/>
            <person name="Albersmeier A."/>
            <person name="Kalinowski J."/>
            <person name="Ruckert C."/>
        </authorList>
    </citation>
    <scope>NUCLEOTIDE SEQUENCE</scope>
    <source>
        <strain evidence="7">CGMCC 1.12698</strain>
    </source>
</reference>
<dbReference type="NCBIfam" id="TIGR01679">
    <property type="entry name" value="bact_FAD_ox"/>
    <property type="match status" value="1"/>
</dbReference>
<keyword evidence="8" id="KW-1185">Reference proteome</keyword>
<evidence type="ECO:0000256" key="1">
    <source>
        <dbReference type="ARBA" id="ARBA00005147"/>
    </source>
</evidence>
<sequence>MLSMKEKKMKWRNWSRGVTCYPAHIQCPTSMEEVVRLVKECKENGQKMRLVGSGHSFTPLVSTDEVMVALDYLTGVISIDKERGIAEVWAGTKLKYLGDELYAHGFSQENLGDINTQSIAGAISTGTHGTGREFGNIATQLISITVVLASGEVVTCSETENKHLFKAMQVSLGLLGIIVKVELRVVPALHFVHESKRMTLDVCLEHLDEWKESNRHFEFFWFPHTDAVQVKMMNEVEQTETGENRWNQWKKVAVENGVYWMLSEGCRLIPQLSKSVSRLSAKVVPAITEKGPSHRLFATPRLVKFNEMEYSIPADALKSVILEMKEALETYKFDVHFPIECRYAKGDDILLSPAYGRDSAYIAVHMYKGMRYQDYFRVMEEIFQQYEGRPHWGKMHSFSFDKINESYPLFQEFLAIQQELDPQGLFVNDYLRGLFRL</sequence>
<dbReference type="Pfam" id="PF01565">
    <property type="entry name" value="FAD_binding_4"/>
    <property type="match status" value="1"/>
</dbReference>
<evidence type="ECO:0000256" key="2">
    <source>
        <dbReference type="ARBA" id="ARBA00005466"/>
    </source>
</evidence>
<comment type="similarity">
    <text evidence="2">Belongs to the oxygen-dependent FAD-linked oxidoreductase family.</text>
</comment>
<dbReference type="Gene3D" id="3.30.70.2520">
    <property type="match status" value="1"/>
</dbReference>
<dbReference type="GO" id="GO:0016020">
    <property type="term" value="C:membrane"/>
    <property type="evidence" value="ECO:0007669"/>
    <property type="project" value="InterPro"/>
</dbReference>
<dbReference type="GO" id="GO:0003885">
    <property type="term" value="F:D-arabinono-1,4-lactone oxidase activity"/>
    <property type="evidence" value="ECO:0007669"/>
    <property type="project" value="InterPro"/>
</dbReference>
<name>A0A917AWC5_9BACI</name>
<dbReference type="RefSeq" id="WP_188389807.1">
    <property type="nucleotide sequence ID" value="NZ_BMFK01000005.1"/>
</dbReference>
<dbReference type="InterPro" id="IPR006094">
    <property type="entry name" value="Oxid_FAD_bind_N"/>
</dbReference>
<evidence type="ECO:0000259" key="6">
    <source>
        <dbReference type="PROSITE" id="PS51387"/>
    </source>
</evidence>
<dbReference type="InterPro" id="IPR007173">
    <property type="entry name" value="ALO_C"/>
</dbReference>
<dbReference type="Gene3D" id="3.30.43.10">
    <property type="entry name" value="Uridine Diphospho-n-acetylenolpyruvylglucosamine Reductase, domain 2"/>
    <property type="match status" value="1"/>
</dbReference>
<dbReference type="PROSITE" id="PS00862">
    <property type="entry name" value="OX2_COVAL_FAD"/>
    <property type="match status" value="1"/>
</dbReference>
<dbReference type="Pfam" id="PF04030">
    <property type="entry name" value="ALO"/>
    <property type="match status" value="1"/>
</dbReference>
<dbReference type="InterPro" id="IPR036318">
    <property type="entry name" value="FAD-bd_PCMH-like_sf"/>
</dbReference>
<gene>
    <name evidence="7" type="ORF">GCM10007140_35140</name>
</gene>
<feature type="domain" description="FAD-binding PCMH-type" evidence="6">
    <location>
        <begin position="18"/>
        <end position="188"/>
    </location>
</feature>
<dbReference type="Gene3D" id="1.10.45.10">
    <property type="entry name" value="Vanillyl-alcohol Oxidase, Chain A, domain 4"/>
    <property type="match status" value="1"/>
</dbReference>
<protein>
    <submittedName>
        <fullName evidence="7">FAD-binding oxidoreductase</fullName>
    </submittedName>
</protein>
<evidence type="ECO:0000256" key="4">
    <source>
        <dbReference type="ARBA" id="ARBA00022644"/>
    </source>
</evidence>
<dbReference type="PIRSF" id="PIRSF000136">
    <property type="entry name" value="LGO_GLO"/>
    <property type="match status" value="1"/>
</dbReference>
<keyword evidence="4" id="KW-0060">Ascorbate biosynthesis</keyword>
<dbReference type="InterPro" id="IPR006093">
    <property type="entry name" value="Oxy_OxRdtase_FAD_BS"/>
</dbReference>
<organism evidence="7 8">
    <name type="scientific">Priestia taiwanensis</name>
    <dbReference type="NCBI Taxonomy" id="1347902"/>
    <lineage>
        <taxon>Bacteria</taxon>
        <taxon>Bacillati</taxon>
        <taxon>Bacillota</taxon>
        <taxon>Bacilli</taxon>
        <taxon>Bacillales</taxon>
        <taxon>Bacillaceae</taxon>
        <taxon>Priestia</taxon>
    </lineage>
</organism>
<dbReference type="Gene3D" id="3.30.465.10">
    <property type="match status" value="1"/>
</dbReference>
<evidence type="ECO:0000313" key="7">
    <source>
        <dbReference type="EMBL" id="GGE82502.1"/>
    </source>
</evidence>
<evidence type="ECO:0000256" key="5">
    <source>
        <dbReference type="ARBA" id="ARBA00023002"/>
    </source>
</evidence>
<proteinExistence type="inferred from homology"/>
<dbReference type="EMBL" id="BMFK01000005">
    <property type="protein sequence ID" value="GGE82502.1"/>
    <property type="molecule type" value="Genomic_DNA"/>
</dbReference>
<dbReference type="PANTHER" id="PTHR43762">
    <property type="entry name" value="L-GULONOLACTONE OXIDASE"/>
    <property type="match status" value="1"/>
</dbReference>
<comment type="pathway">
    <text evidence="1">Cofactor biosynthesis; L-ascorbate biosynthesis.</text>
</comment>
<dbReference type="Proteomes" id="UP000605259">
    <property type="component" value="Unassembled WGS sequence"/>
</dbReference>
<dbReference type="InterPro" id="IPR016171">
    <property type="entry name" value="Vanillyl_alc_oxidase_C-sub2"/>
</dbReference>
<dbReference type="InterPro" id="IPR010031">
    <property type="entry name" value="FAD_lactone_oxidase-like"/>
</dbReference>
<evidence type="ECO:0000313" key="8">
    <source>
        <dbReference type="Proteomes" id="UP000605259"/>
    </source>
</evidence>
<dbReference type="InterPro" id="IPR016169">
    <property type="entry name" value="FAD-bd_PCMH_sub2"/>
</dbReference>
<dbReference type="SUPFAM" id="SSF56176">
    <property type="entry name" value="FAD-binding/transporter-associated domain-like"/>
    <property type="match status" value="1"/>
</dbReference>
<dbReference type="InterPro" id="IPR016167">
    <property type="entry name" value="FAD-bd_PCMH_sub1"/>
</dbReference>
<dbReference type="GO" id="GO:0071949">
    <property type="term" value="F:FAD binding"/>
    <property type="evidence" value="ECO:0007669"/>
    <property type="project" value="InterPro"/>
</dbReference>
<dbReference type="InterPro" id="IPR016166">
    <property type="entry name" value="FAD-bd_PCMH"/>
</dbReference>
<comment type="caution">
    <text evidence="7">The sequence shown here is derived from an EMBL/GenBank/DDBJ whole genome shotgun (WGS) entry which is preliminary data.</text>
</comment>
<dbReference type="AlphaFoldDB" id="A0A917AWC5"/>
<keyword evidence="5" id="KW-0560">Oxidoreductase</keyword>
<dbReference type="GO" id="GO:0019853">
    <property type="term" value="P:L-ascorbic acid biosynthetic process"/>
    <property type="evidence" value="ECO:0007669"/>
    <property type="project" value="UniProtKB-KW"/>
</dbReference>
<evidence type="ECO:0000256" key="3">
    <source>
        <dbReference type="ARBA" id="ARBA00022630"/>
    </source>
</evidence>